<reference evidence="2 3" key="1">
    <citation type="journal article" date="2014" name="Int. J. Syst. Evol. Microbiol.">
        <title>Description of Galbitalea soli gen. nov., sp. nov., and Frondihabitans sucicola sp. nov.</title>
        <authorList>
            <person name="Kim S.J."/>
            <person name="Lim J.M."/>
            <person name="Ahn J.H."/>
            <person name="Weon H.Y."/>
            <person name="Hamada M."/>
            <person name="Suzuki K."/>
            <person name="Ahn T.Y."/>
            <person name="Kwon S.W."/>
        </authorList>
    </citation>
    <scope>NUCLEOTIDE SEQUENCE [LARGE SCALE GENOMIC DNA]</scope>
    <source>
        <strain evidence="2 3">NBRC 108727</strain>
    </source>
</reference>
<feature type="transmembrane region" description="Helical" evidence="1">
    <location>
        <begin position="12"/>
        <end position="32"/>
    </location>
</feature>
<evidence type="ECO:0000313" key="2">
    <source>
        <dbReference type="EMBL" id="NEM92152.1"/>
    </source>
</evidence>
<accession>A0A7C9PP72</accession>
<feature type="transmembrane region" description="Helical" evidence="1">
    <location>
        <begin position="38"/>
        <end position="63"/>
    </location>
</feature>
<proteinExistence type="predicted"/>
<dbReference type="Proteomes" id="UP000479756">
    <property type="component" value="Unassembled WGS sequence"/>
</dbReference>
<dbReference type="AlphaFoldDB" id="A0A7C9PP72"/>
<sequence length="420" mass="43608">MRALTLLARRSVAPIAGLAIAGIDVWLASLAMTPGMRLWADVVTGLTSAALPTGTLAAGIAAFEANRWSNANRDRTMVGVREPVLVRAQHAAAVALPVLAGYLLALGILGVIAALTGTYGSPAVLWLASLGAGLLLATAVGYWAGSAFGAHWFVAPVGALTFVVGYVAATVGLPVFGMRALFPAGAAMDSVFTRTVDLTFLGKSACWLGLTVILVVTSRGSRRPGTARRVPTIVVLVAGLTAVTGGVVVIAENGQVTAAYNSRDFVCENDGFTLCLNRGYAVAMQPLHAAFAALNSRVDGTPLAAARLEQNVEGIGDLPARGARSVYVERLSSPSDIEFAVERYVKKYGAAPHCGVESIGVPAVDYVDTWLSGADYFSDGSPEPARLSALKRLSASEGNAWFRAHASAYFSCSLTLADLP</sequence>
<keyword evidence="1" id="KW-0472">Membrane</keyword>
<evidence type="ECO:0000256" key="1">
    <source>
        <dbReference type="SAM" id="Phobius"/>
    </source>
</evidence>
<feature type="transmembrane region" description="Helical" evidence="1">
    <location>
        <begin position="123"/>
        <end position="145"/>
    </location>
</feature>
<feature type="transmembrane region" description="Helical" evidence="1">
    <location>
        <begin position="84"/>
        <end position="117"/>
    </location>
</feature>
<feature type="transmembrane region" description="Helical" evidence="1">
    <location>
        <begin position="198"/>
        <end position="218"/>
    </location>
</feature>
<keyword evidence="1" id="KW-1133">Transmembrane helix</keyword>
<feature type="transmembrane region" description="Helical" evidence="1">
    <location>
        <begin position="230"/>
        <end position="251"/>
    </location>
</feature>
<feature type="transmembrane region" description="Helical" evidence="1">
    <location>
        <begin position="152"/>
        <end position="178"/>
    </location>
</feature>
<dbReference type="RefSeq" id="WP_163474213.1">
    <property type="nucleotide sequence ID" value="NZ_JAAGWZ010000004.1"/>
</dbReference>
<keyword evidence="3" id="KW-1185">Reference proteome</keyword>
<dbReference type="EMBL" id="JAAGWZ010000004">
    <property type="protein sequence ID" value="NEM92152.1"/>
    <property type="molecule type" value="Genomic_DNA"/>
</dbReference>
<comment type="caution">
    <text evidence="2">The sequence shown here is derived from an EMBL/GenBank/DDBJ whole genome shotgun (WGS) entry which is preliminary data.</text>
</comment>
<name>A0A7C9PP72_9MICO</name>
<organism evidence="2 3">
    <name type="scientific">Galbitalea soli</name>
    <dbReference type="NCBI Taxonomy" id="1268042"/>
    <lineage>
        <taxon>Bacteria</taxon>
        <taxon>Bacillati</taxon>
        <taxon>Actinomycetota</taxon>
        <taxon>Actinomycetes</taxon>
        <taxon>Micrococcales</taxon>
        <taxon>Microbacteriaceae</taxon>
        <taxon>Galbitalea</taxon>
    </lineage>
</organism>
<keyword evidence="1" id="KW-0812">Transmembrane</keyword>
<gene>
    <name evidence="2" type="ORF">G3T37_12385</name>
</gene>
<protein>
    <submittedName>
        <fullName evidence="2">Uncharacterized protein</fullName>
    </submittedName>
</protein>
<evidence type="ECO:0000313" key="3">
    <source>
        <dbReference type="Proteomes" id="UP000479756"/>
    </source>
</evidence>